<dbReference type="InterPro" id="IPR015813">
    <property type="entry name" value="Pyrv/PenolPyrv_kinase-like_dom"/>
</dbReference>
<evidence type="ECO:0000256" key="8">
    <source>
        <dbReference type="ARBA" id="ARBA00023300"/>
    </source>
</evidence>
<dbReference type="SUPFAM" id="SSF51621">
    <property type="entry name" value="Phosphoenolpyruvate/pyruvate domain"/>
    <property type="match status" value="1"/>
</dbReference>
<sequence length="870" mass="98318">MNDLHEALRDDVRMLGGSLGQTIEKHLGKGFLEKVERVRKLAKAGRSGAESDRENLLTELKGLSEDEMLPVARAFTQFLNLANIAEEHHRVRRHQEICDLEATDSYVQLLKKLKKEGLPKKQILQTLQEMHVDLVLTAHPTEVNRRTLIQKYDSITDCLQGLDRGESQQHRLNELISQIWHTDEIRKIRPTPIDEAKWGFAVIENSLWEAVPTFLKRLDGQTRAILGQGLPLDCSPVRFSSWMGGDRDGNPNVTAVVTEEVLMLSRWMAADLYIRDIDALRAELSMHNCNQELREQVGDAAEPYRHLLSSVRDSLECTKNWIKERLGKPSVDSHDTCPMLTSDQLLDPLMLCHRSLVECGMEIIAEGPLEDIIRRIGCFGMTLVRLDIRQSSDRHAQVFEEISQFYGLGSYNNWTEEGRQAFLLKELQSKRPLIPHGWQPSLEVREVLDTCKVVAEADPASLGSYVISMASQPSDVLSVILLLREMGISHDMRVVPLFETLDDLDNARDCIDALLSVPWYKQYTNGHQEVMIGYSDSSKDAGQLAAAWGQFKAQEALTQLCQEHDVHLTLFHGRGGTVGRGGGPSHTAILAQPPGSVDRSLRVTEQGEMIRFKFGVPELAVRNLELYTGAVLAATLSPAPLPQNVWRDQMEKMAETGLQAYRSVVRHDSQFVPYFRAVTPEQELSKLPLGSRPAKRKADGGVESLRAIPWIFAWTQIRLMLPAWLGSDTALETAVRNNELPLLHDMYEKWPFFRSYVDMLEMVLAKSDTRLTEYYESRLVSEELKVLGSSLRNRMNVAVEKVLDIKQSEGLLAANPVIQQSIDVRNPYIDPLHFLQAELLYRDRNHPDQRLEHALMVTMAGISAGMRNTG</sequence>
<evidence type="ECO:0000256" key="6">
    <source>
        <dbReference type="ARBA" id="ARBA00022842"/>
    </source>
</evidence>
<dbReference type="NCBIfam" id="NF000584">
    <property type="entry name" value="PRK00009.1"/>
    <property type="match status" value="1"/>
</dbReference>
<comment type="catalytic activity">
    <reaction evidence="9 10">
        <text>oxaloacetate + phosphate = phosphoenolpyruvate + hydrogencarbonate</text>
        <dbReference type="Rhea" id="RHEA:28370"/>
        <dbReference type="ChEBI" id="CHEBI:16452"/>
        <dbReference type="ChEBI" id="CHEBI:17544"/>
        <dbReference type="ChEBI" id="CHEBI:43474"/>
        <dbReference type="ChEBI" id="CHEBI:58702"/>
        <dbReference type="EC" id="4.1.1.31"/>
    </reaction>
</comment>
<organism evidence="13 14">
    <name type="scientific">Neptunomonas japonica JAMM 1380</name>
    <dbReference type="NCBI Taxonomy" id="1441457"/>
    <lineage>
        <taxon>Bacteria</taxon>
        <taxon>Pseudomonadati</taxon>
        <taxon>Pseudomonadota</taxon>
        <taxon>Gammaproteobacteria</taxon>
        <taxon>Oceanospirillales</taxon>
        <taxon>Oceanospirillaceae</taxon>
        <taxon>Neptunomonas</taxon>
    </lineage>
</organism>
<evidence type="ECO:0000256" key="10">
    <source>
        <dbReference type="HAMAP-Rule" id="MF_00595"/>
    </source>
</evidence>
<feature type="active site" evidence="10 12">
    <location>
        <position position="539"/>
    </location>
</feature>
<name>A0A7R6PQW1_9GAMM</name>
<keyword evidence="6 10" id="KW-0460">Magnesium</keyword>
<dbReference type="EC" id="4.1.1.31" evidence="4 10"/>
<dbReference type="PRINTS" id="PR00150">
    <property type="entry name" value="PEPCARBXLASE"/>
</dbReference>
<keyword evidence="13" id="KW-0670">Pyruvate</keyword>
<evidence type="ECO:0000256" key="5">
    <source>
        <dbReference type="ARBA" id="ARBA00022419"/>
    </source>
</evidence>
<comment type="subunit">
    <text evidence="10">Homotetramer.</text>
</comment>
<evidence type="ECO:0000313" key="13">
    <source>
        <dbReference type="EMBL" id="BBB30942.1"/>
    </source>
</evidence>
<dbReference type="Pfam" id="PF00311">
    <property type="entry name" value="PEPcase"/>
    <property type="match status" value="1"/>
</dbReference>
<dbReference type="GO" id="GO:0006099">
    <property type="term" value="P:tricarboxylic acid cycle"/>
    <property type="evidence" value="ECO:0007669"/>
    <property type="project" value="InterPro"/>
</dbReference>
<dbReference type="HAMAP" id="MF_00595">
    <property type="entry name" value="PEPcase_type1"/>
    <property type="match status" value="1"/>
</dbReference>
<dbReference type="InterPro" id="IPR018129">
    <property type="entry name" value="PEP_COase_Lys_AS"/>
</dbReference>
<dbReference type="Proteomes" id="UP000595332">
    <property type="component" value="Chromosome"/>
</dbReference>
<dbReference type="InterPro" id="IPR022805">
    <property type="entry name" value="PEP_COase_bac/pln-type"/>
</dbReference>
<evidence type="ECO:0000256" key="12">
    <source>
        <dbReference type="PROSITE-ProRule" id="PRU10112"/>
    </source>
</evidence>
<dbReference type="PANTHER" id="PTHR30523:SF6">
    <property type="entry name" value="PHOSPHOENOLPYRUVATE CARBOXYLASE"/>
    <property type="match status" value="1"/>
</dbReference>
<dbReference type="GO" id="GO:0006107">
    <property type="term" value="P:oxaloacetate metabolic process"/>
    <property type="evidence" value="ECO:0007669"/>
    <property type="project" value="UniProtKB-UniRule"/>
</dbReference>
<feature type="active site" evidence="10 11">
    <location>
        <position position="139"/>
    </location>
</feature>
<dbReference type="GO" id="GO:0008964">
    <property type="term" value="F:phosphoenolpyruvate carboxylase activity"/>
    <property type="evidence" value="ECO:0007669"/>
    <property type="project" value="UniProtKB-UniRule"/>
</dbReference>
<keyword evidence="14" id="KW-1185">Reference proteome</keyword>
<dbReference type="KEGG" id="njp:NEJAP_3003"/>
<proteinExistence type="inferred from homology"/>
<dbReference type="InterPro" id="IPR021135">
    <property type="entry name" value="PEP_COase"/>
</dbReference>
<dbReference type="Gene3D" id="1.20.1440.90">
    <property type="entry name" value="Phosphoenolpyruvate/pyruvate domain"/>
    <property type="match status" value="1"/>
</dbReference>
<comment type="function">
    <text evidence="2 10">Forms oxaloacetate, a four-carbon dicarboxylic acid source for the tricarboxylic acid cycle.</text>
</comment>
<dbReference type="GO" id="GO:0000287">
    <property type="term" value="F:magnesium ion binding"/>
    <property type="evidence" value="ECO:0007669"/>
    <property type="project" value="UniProtKB-UniRule"/>
</dbReference>
<keyword evidence="8 10" id="KW-0120">Carbon dioxide fixation</keyword>
<dbReference type="PANTHER" id="PTHR30523">
    <property type="entry name" value="PHOSPHOENOLPYRUVATE CARBOXYLASE"/>
    <property type="match status" value="1"/>
</dbReference>
<dbReference type="GO" id="GO:0015977">
    <property type="term" value="P:carbon fixation"/>
    <property type="evidence" value="ECO:0007669"/>
    <property type="project" value="UniProtKB-UniRule"/>
</dbReference>
<dbReference type="PROSITE" id="PS00781">
    <property type="entry name" value="PEPCASE_1"/>
    <property type="match status" value="1"/>
</dbReference>
<dbReference type="RefSeq" id="WP_201348090.1">
    <property type="nucleotide sequence ID" value="NZ_AP014546.1"/>
</dbReference>
<evidence type="ECO:0000256" key="3">
    <source>
        <dbReference type="ARBA" id="ARBA00008346"/>
    </source>
</evidence>
<evidence type="ECO:0000313" key="14">
    <source>
        <dbReference type="Proteomes" id="UP000595332"/>
    </source>
</evidence>
<evidence type="ECO:0000256" key="4">
    <source>
        <dbReference type="ARBA" id="ARBA00012305"/>
    </source>
</evidence>
<dbReference type="EMBL" id="AP014546">
    <property type="protein sequence ID" value="BBB30942.1"/>
    <property type="molecule type" value="Genomic_DNA"/>
</dbReference>
<evidence type="ECO:0000256" key="7">
    <source>
        <dbReference type="ARBA" id="ARBA00023239"/>
    </source>
</evidence>
<evidence type="ECO:0000256" key="11">
    <source>
        <dbReference type="PROSITE-ProRule" id="PRU10111"/>
    </source>
</evidence>
<dbReference type="InterPro" id="IPR033129">
    <property type="entry name" value="PEPCASE_His_AS"/>
</dbReference>
<comment type="cofactor">
    <cofactor evidence="1 10">
        <name>Mg(2+)</name>
        <dbReference type="ChEBI" id="CHEBI:18420"/>
    </cofactor>
</comment>
<protein>
    <recommendedName>
        <fullName evidence="5 10">Phosphoenolpyruvate carboxylase</fullName>
        <shortName evidence="10">PEPC</shortName>
        <shortName evidence="10">PEPCase</shortName>
        <ecNumber evidence="4 10">4.1.1.31</ecNumber>
    </recommendedName>
</protein>
<dbReference type="AlphaFoldDB" id="A0A7R6PQW1"/>
<gene>
    <name evidence="10 13" type="primary">ppc</name>
    <name evidence="13" type="ORF">NEJAP_3003</name>
</gene>
<reference evidence="13 14" key="1">
    <citation type="journal article" date="2008" name="Int. J. Syst. Evol. Microbiol.">
        <title>Neptunomonas japonica sp. nov., an Osedax japonicus symbiont-like bacterium isolated from sediment adjacent to sperm whale carcasses off Kagoshima, Japan.</title>
        <authorList>
            <person name="Miyazaki M."/>
            <person name="Nogi Y."/>
            <person name="Fujiwara Y."/>
            <person name="Kawato M."/>
            <person name="Kubokawa K."/>
            <person name="Horikoshi K."/>
        </authorList>
    </citation>
    <scope>NUCLEOTIDE SEQUENCE [LARGE SCALE GENOMIC DNA]</scope>
    <source>
        <strain evidence="13 14">JAMM 1380</strain>
    </source>
</reference>
<accession>A0A7R6PQW1</accession>
<evidence type="ECO:0000256" key="9">
    <source>
        <dbReference type="ARBA" id="ARBA00048995"/>
    </source>
</evidence>
<comment type="similarity">
    <text evidence="3 10">Belongs to the PEPCase type 1 family.</text>
</comment>
<dbReference type="GO" id="GO:0005829">
    <property type="term" value="C:cytosol"/>
    <property type="evidence" value="ECO:0007669"/>
    <property type="project" value="TreeGrafter"/>
</dbReference>
<evidence type="ECO:0000256" key="1">
    <source>
        <dbReference type="ARBA" id="ARBA00001946"/>
    </source>
</evidence>
<evidence type="ECO:0000256" key="2">
    <source>
        <dbReference type="ARBA" id="ARBA00003670"/>
    </source>
</evidence>
<dbReference type="PROSITE" id="PS00393">
    <property type="entry name" value="PEPCASE_2"/>
    <property type="match status" value="1"/>
</dbReference>
<keyword evidence="7 10" id="KW-0456">Lyase</keyword>